<evidence type="ECO:0000259" key="4">
    <source>
        <dbReference type="Pfam" id="PF13458"/>
    </source>
</evidence>
<keyword evidence="6" id="KW-1185">Reference proteome</keyword>
<dbReference type="InterPro" id="IPR028081">
    <property type="entry name" value="Leu-bd"/>
</dbReference>
<evidence type="ECO:0000313" key="6">
    <source>
        <dbReference type="Proteomes" id="UP000282007"/>
    </source>
</evidence>
<dbReference type="GeneID" id="38470007"/>
<dbReference type="GO" id="GO:0006865">
    <property type="term" value="P:amino acid transport"/>
    <property type="evidence" value="ECO:0007669"/>
    <property type="project" value="UniProtKB-KW"/>
</dbReference>
<keyword evidence="1" id="KW-0813">Transport</keyword>
<feature type="domain" description="Leucine-binding protein" evidence="4">
    <location>
        <begin position="65"/>
        <end position="408"/>
    </location>
</feature>
<sequence length="445" mass="48479">MSSQLVGKMYMWVIHRQGMSRNDDGQNRTTRLSRRRLIQSGAATTGLTALGGCLGGSGGGGSSGPVRVGVLSPLSGAWTVYGKAHRRGFELAMDEVNANGGINGRDVEVIVEDTQTDPKTVTEKAQKVIRQDNVDVVAGTFSSASRNAAAPVVTQEDKVLLYPTFYEGQDQENFPGTCNDLLFMFGIVPSQQAAPWMDHMTSEHGSNFYMVGSDYVWPRFTNKRVKANLQELGGNVVGEEYIPLGTSDFGSVLSRISNSDADIVFGTLTGTDTIAFAKQFYSRGLNEEFTYWTVDDEEFATQGKGPQAAHGTYVSFDYFHTIDTELNKQFVSKVQSEYGENAGMDTVGAAMYNAGHMFAKAANEVGSVNTDDIIGGLEGLSHTGPQGELKMREKDHQMVLPSYLTRVPESWSDTNDFEGMFEIIDKQESVTPETANCEFPLGKGN</sequence>
<dbReference type="RefSeq" id="WP_121920044.1">
    <property type="nucleotide sequence ID" value="NZ_CP034145.1"/>
</dbReference>
<dbReference type="EMBL" id="CP034145">
    <property type="protein sequence ID" value="AZH24207.1"/>
    <property type="molecule type" value="Genomic_DNA"/>
</dbReference>
<dbReference type="AlphaFoldDB" id="A0A3G8QRT7"/>
<dbReference type="KEGG" id="haer:DU502_01935"/>
<dbReference type="Proteomes" id="UP000282007">
    <property type="component" value="Chromosome"/>
</dbReference>
<protein>
    <recommendedName>
        <fullName evidence="4">Leucine-binding protein domain-containing protein</fullName>
    </recommendedName>
</protein>
<reference evidence="5 6" key="1">
    <citation type="submission" date="2018-07" db="EMBL/GenBank/DDBJ databases">
        <title>Genome sequences of Haloplanus aerogenes JCM 16430T.</title>
        <authorList>
            <person name="Kim Y.B."/>
            <person name="Roh S.W."/>
        </authorList>
    </citation>
    <scope>NUCLEOTIDE SEQUENCE [LARGE SCALE GENOMIC DNA]</scope>
    <source>
        <strain evidence="5 6">JCM 16430</strain>
    </source>
</reference>
<dbReference type="InterPro" id="IPR000709">
    <property type="entry name" value="Leu_Ile_Val-bd"/>
</dbReference>
<dbReference type="PANTHER" id="PTHR47628">
    <property type="match status" value="1"/>
</dbReference>
<dbReference type="Pfam" id="PF13458">
    <property type="entry name" value="Peripla_BP_6"/>
    <property type="match status" value="1"/>
</dbReference>
<dbReference type="InterPro" id="IPR028082">
    <property type="entry name" value="Peripla_BP_I"/>
</dbReference>
<organism evidence="5 6">
    <name type="scientific">Haloplanus aerogenes</name>
    <dbReference type="NCBI Taxonomy" id="660522"/>
    <lineage>
        <taxon>Archaea</taxon>
        <taxon>Methanobacteriati</taxon>
        <taxon>Methanobacteriota</taxon>
        <taxon>Stenosarchaea group</taxon>
        <taxon>Halobacteria</taxon>
        <taxon>Halobacteriales</taxon>
        <taxon>Haloferacaceae</taxon>
        <taxon>Haloplanus</taxon>
    </lineage>
</organism>
<dbReference type="PRINTS" id="PR00337">
    <property type="entry name" value="LEUILEVALBP"/>
</dbReference>
<name>A0A3G8QRT7_9EURY</name>
<dbReference type="CDD" id="cd06331">
    <property type="entry name" value="PBP1_AmiC-like"/>
    <property type="match status" value="1"/>
</dbReference>
<evidence type="ECO:0000256" key="1">
    <source>
        <dbReference type="ARBA" id="ARBA00022448"/>
    </source>
</evidence>
<evidence type="ECO:0000256" key="2">
    <source>
        <dbReference type="ARBA" id="ARBA00022729"/>
    </source>
</evidence>
<dbReference type="SUPFAM" id="SSF53822">
    <property type="entry name" value="Periplasmic binding protein-like I"/>
    <property type="match status" value="1"/>
</dbReference>
<dbReference type="PANTHER" id="PTHR47628:SF1">
    <property type="entry name" value="ALIPHATIC AMIDASE EXPRESSION-REGULATING PROTEIN"/>
    <property type="match status" value="1"/>
</dbReference>
<evidence type="ECO:0000313" key="5">
    <source>
        <dbReference type="EMBL" id="AZH24207.1"/>
    </source>
</evidence>
<gene>
    <name evidence="5" type="ORF">DU502_01935</name>
</gene>
<proteinExistence type="predicted"/>
<evidence type="ECO:0000256" key="3">
    <source>
        <dbReference type="ARBA" id="ARBA00022970"/>
    </source>
</evidence>
<dbReference type="Gene3D" id="3.40.50.2300">
    <property type="match status" value="2"/>
</dbReference>
<keyword evidence="2" id="KW-0732">Signal</keyword>
<keyword evidence="3" id="KW-0029">Amino-acid transport</keyword>
<accession>A0A3G8QRT7</accession>